<dbReference type="EMBL" id="AWUE01005525">
    <property type="protein sequence ID" value="OMP12959.1"/>
    <property type="molecule type" value="Genomic_DNA"/>
</dbReference>
<feature type="region of interest" description="Disordered" evidence="1">
    <location>
        <begin position="1"/>
        <end position="42"/>
    </location>
</feature>
<accession>A0A1R3L0Y7</accession>
<organism evidence="2 3">
    <name type="scientific">Corchorus olitorius</name>
    <dbReference type="NCBI Taxonomy" id="93759"/>
    <lineage>
        <taxon>Eukaryota</taxon>
        <taxon>Viridiplantae</taxon>
        <taxon>Streptophyta</taxon>
        <taxon>Embryophyta</taxon>
        <taxon>Tracheophyta</taxon>
        <taxon>Spermatophyta</taxon>
        <taxon>Magnoliopsida</taxon>
        <taxon>eudicotyledons</taxon>
        <taxon>Gunneridae</taxon>
        <taxon>Pentapetalae</taxon>
        <taxon>rosids</taxon>
        <taxon>malvids</taxon>
        <taxon>Malvales</taxon>
        <taxon>Malvaceae</taxon>
        <taxon>Grewioideae</taxon>
        <taxon>Apeibeae</taxon>
        <taxon>Corchorus</taxon>
    </lineage>
</organism>
<evidence type="ECO:0000256" key="1">
    <source>
        <dbReference type="SAM" id="MobiDB-lite"/>
    </source>
</evidence>
<feature type="non-terminal residue" evidence="2">
    <location>
        <position position="92"/>
    </location>
</feature>
<dbReference type="Proteomes" id="UP000187203">
    <property type="component" value="Unassembled WGS sequence"/>
</dbReference>
<evidence type="ECO:0000313" key="3">
    <source>
        <dbReference type="Proteomes" id="UP000187203"/>
    </source>
</evidence>
<evidence type="ECO:0000313" key="2">
    <source>
        <dbReference type="EMBL" id="OMP12959.1"/>
    </source>
</evidence>
<protein>
    <submittedName>
        <fullName evidence="2">Uncharacterized protein</fullName>
    </submittedName>
</protein>
<proteinExistence type="predicted"/>
<keyword evidence="3" id="KW-1185">Reference proteome</keyword>
<reference evidence="3" key="1">
    <citation type="submission" date="2013-09" db="EMBL/GenBank/DDBJ databases">
        <title>Corchorus olitorius genome sequencing.</title>
        <authorList>
            <person name="Alam M."/>
            <person name="Haque M.S."/>
            <person name="Islam M.S."/>
            <person name="Emdad E.M."/>
            <person name="Islam M.M."/>
            <person name="Ahmed B."/>
            <person name="Halim A."/>
            <person name="Hossen Q.M.M."/>
            <person name="Hossain M.Z."/>
            <person name="Ahmed R."/>
            <person name="Khan M.M."/>
            <person name="Islam R."/>
            <person name="Rashid M.M."/>
            <person name="Khan S.A."/>
            <person name="Rahman M.S."/>
            <person name="Alam M."/>
            <person name="Yahiya A.S."/>
            <person name="Khan M.S."/>
            <person name="Azam M.S."/>
            <person name="Haque T."/>
            <person name="Lashkar M.Z.H."/>
            <person name="Akhand A.I."/>
            <person name="Morshed G."/>
            <person name="Roy S."/>
            <person name="Uddin K.S."/>
            <person name="Rabeya T."/>
            <person name="Hossain A.S."/>
            <person name="Chowdhury A."/>
            <person name="Snigdha A.R."/>
            <person name="Mortoza M.S."/>
            <person name="Matin S.A."/>
            <person name="Hoque S.M.E."/>
            <person name="Islam M.K."/>
            <person name="Roy D.K."/>
            <person name="Haider R."/>
            <person name="Moosa M.M."/>
            <person name="Elias S.M."/>
            <person name="Hasan A.M."/>
            <person name="Jahan S."/>
            <person name="Shafiuddin M."/>
            <person name="Mahmood N."/>
            <person name="Shommy N.S."/>
        </authorList>
    </citation>
    <scope>NUCLEOTIDE SEQUENCE [LARGE SCALE GENOMIC DNA]</scope>
    <source>
        <strain evidence="3">cv. O-4</strain>
    </source>
</reference>
<name>A0A1R3L0Y7_9ROSI</name>
<gene>
    <name evidence="2" type="ORF">COLO4_02521</name>
</gene>
<feature type="region of interest" description="Disordered" evidence="1">
    <location>
        <begin position="56"/>
        <end position="92"/>
    </location>
</feature>
<dbReference type="AlphaFoldDB" id="A0A1R3L0Y7"/>
<feature type="compositionally biased region" description="Low complexity" evidence="1">
    <location>
        <begin position="68"/>
        <end position="83"/>
    </location>
</feature>
<comment type="caution">
    <text evidence="2">The sequence shown here is derived from an EMBL/GenBank/DDBJ whole genome shotgun (WGS) entry which is preliminary data.</text>
</comment>
<sequence>MNSLPGGAPGHRGGHPRPGHRPAAQHPGLVRDPAAGAGGADRGDHVLRALLLPRAAPGIPGEEGPGLRGAQASPAGPAGGPRRPLSRRAQCR</sequence>